<name>A0ABQ2CVS3_9DEIO</name>
<reference evidence="2" key="1">
    <citation type="journal article" date="2019" name="Int. J. Syst. Evol. Microbiol.">
        <title>The Global Catalogue of Microorganisms (GCM) 10K type strain sequencing project: providing services to taxonomists for standard genome sequencing and annotation.</title>
        <authorList>
            <consortium name="The Broad Institute Genomics Platform"/>
            <consortium name="The Broad Institute Genome Sequencing Center for Infectious Disease"/>
            <person name="Wu L."/>
            <person name="Ma J."/>
        </authorList>
    </citation>
    <scope>NUCLEOTIDE SEQUENCE [LARGE SCALE GENOMIC DNA]</scope>
    <source>
        <strain evidence="2">JCM 14370</strain>
    </source>
</reference>
<organism evidence="1 2">
    <name type="scientific">Deinococcus roseus</name>
    <dbReference type="NCBI Taxonomy" id="392414"/>
    <lineage>
        <taxon>Bacteria</taxon>
        <taxon>Thermotogati</taxon>
        <taxon>Deinococcota</taxon>
        <taxon>Deinococci</taxon>
        <taxon>Deinococcales</taxon>
        <taxon>Deinococcaceae</taxon>
        <taxon>Deinococcus</taxon>
    </lineage>
</organism>
<dbReference type="EMBL" id="BMOD01000001">
    <property type="protein sequence ID" value="GGJ18915.1"/>
    <property type="molecule type" value="Genomic_DNA"/>
</dbReference>
<dbReference type="Proteomes" id="UP000632222">
    <property type="component" value="Unassembled WGS sequence"/>
</dbReference>
<evidence type="ECO:0008006" key="3">
    <source>
        <dbReference type="Google" id="ProtNLM"/>
    </source>
</evidence>
<evidence type="ECO:0000313" key="2">
    <source>
        <dbReference type="Proteomes" id="UP000632222"/>
    </source>
</evidence>
<evidence type="ECO:0000313" key="1">
    <source>
        <dbReference type="EMBL" id="GGJ18915.1"/>
    </source>
</evidence>
<proteinExistence type="predicted"/>
<gene>
    <name evidence="1" type="ORF">GCM10008938_01150</name>
</gene>
<accession>A0ABQ2CVS3</accession>
<comment type="caution">
    <text evidence="1">The sequence shown here is derived from an EMBL/GenBank/DDBJ whole genome shotgun (WGS) entry which is preliminary data.</text>
</comment>
<protein>
    <recommendedName>
        <fullName evidence="3">Tetratricopeptide repeat protein</fullName>
    </recommendedName>
</protein>
<keyword evidence="2" id="KW-1185">Reference proteome</keyword>
<sequence length="369" mass="43084">MEHMETIEELIELAEAQGSEEESLPFWERAVRLADTQRDIEAGFRTRSELVHAATFSGHPNKALVHFAWLIGVFDRNRELFRHQERHLMWAYKWILHSIFAYPNFSLQRAYQLQEDFERRSQKLGAGTHYHAYQSLRLALHIGDMKAAEQAFLAWRRIPRDELSDCEVCEKNKVMGYYEAREDFVSSVRLGEEILRSDRKCHNVPTVTYGSLLYPLFKLGRLEEARQYHLEGVTRARGDRNFIPTIAEHVQFLVLTENLDAALRLWMDHFQLGYTTRDPLDRFDYVLSGAVLFQVLSETRTGLQLPFPTHFRGFELSGTYDPQQLAIGLLQEASDLAHQYDQRNGTARFQDLVQQWTTRAASERRAFLV</sequence>